<organism evidence="2 3">
    <name type="scientific">Glossina brevipalpis</name>
    <dbReference type="NCBI Taxonomy" id="37001"/>
    <lineage>
        <taxon>Eukaryota</taxon>
        <taxon>Metazoa</taxon>
        <taxon>Ecdysozoa</taxon>
        <taxon>Arthropoda</taxon>
        <taxon>Hexapoda</taxon>
        <taxon>Insecta</taxon>
        <taxon>Pterygota</taxon>
        <taxon>Neoptera</taxon>
        <taxon>Endopterygota</taxon>
        <taxon>Diptera</taxon>
        <taxon>Brachycera</taxon>
        <taxon>Muscomorpha</taxon>
        <taxon>Hippoboscoidea</taxon>
        <taxon>Glossinidae</taxon>
        <taxon>Glossina</taxon>
    </lineage>
</organism>
<reference evidence="3" key="1">
    <citation type="submission" date="2014-03" db="EMBL/GenBank/DDBJ databases">
        <authorList>
            <person name="Aksoy S."/>
            <person name="Warren W."/>
            <person name="Wilson R.K."/>
        </authorList>
    </citation>
    <scope>NUCLEOTIDE SEQUENCE [LARGE SCALE GENOMIC DNA]</scope>
    <source>
        <strain evidence="3">IAEA</strain>
    </source>
</reference>
<accession>A0A1A9WU27</accession>
<reference evidence="2" key="2">
    <citation type="submission" date="2020-05" db="UniProtKB">
        <authorList>
            <consortium name="EnsemblMetazoa"/>
        </authorList>
    </citation>
    <scope>IDENTIFICATION</scope>
    <source>
        <strain evidence="2">IAEA</strain>
    </source>
</reference>
<dbReference type="Proteomes" id="UP000091820">
    <property type="component" value="Unassembled WGS sequence"/>
</dbReference>
<proteinExistence type="predicted"/>
<keyword evidence="1" id="KW-0472">Membrane</keyword>
<feature type="transmembrane region" description="Helical" evidence="1">
    <location>
        <begin position="26"/>
        <end position="50"/>
    </location>
</feature>
<name>A0A1A9WU27_9MUSC</name>
<keyword evidence="1" id="KW-0812">Transmembrane</keyword>
<sequence>MDNEFLSHNVNLLKTLKYLELLNMRILALALVLMAIVLNLNVNFNVGLVMSEKVEVMKISSHKKTFSKTSESPKELVTTVKLSLDLAETLLMLSTNINLSYGNNKTDELNKELSQNIEKILEKIDMKLSVVSDRIINDLKKSLVCMRIDTEKASLPPGNITFDELLRLLKYLTMERDDRYQEILKLLKSKSKTIDDLEKLIAKQTGDDDWNWFDW</sequence>
<dbReference type="VEuPathDB" id="VectorBase:GBRI032041"/>
<dbReference type="AlphaFoldDB" id="A0A1A9WU27"/>
<dbReference type="EnsemblMetazoa" id="GBRI032041-RA">
    <property type="protein sequence ID" value="GBRI032041-PA"/>
    <property type="gene ID" value="GBRI032041"/>
</dbReference>
<keyword evidence="1" id="KW-1133">Transmembrane helix</keyword>
<evidence type="ECO:0000256" key="1">
    <source>
        <dbReference type="SAM" id="Phobius"/>
    </source>
</evidence>
<protein>
    <submittedName>
        <fullName evidence="2">Uncharacterized protein</fullName>
    </submittedName>
</protein>
<evidence type="ECO:0000313" key="2">
    <source>
        <dbReference type="EnsemblMetazoa" id="GBRI032041-PA"/>
    </source>
</evidence>
<keyword evidence="3" id="KW-1185">Reference proteome</keyword>
<evidence type="ECO:0000313" key="3">
    <source>
        <dbReference type="Proteomes" id="UP000091820"/>
    </source>
</evidence>